<evidence type="ECO:0000256" key="5">
    <source>
        <dbReference type="ARBA" id="ARBA00012951"/>
    </source>
</evidence>
<evidence type="ECO:0000259" key="22">
    <source>
        <dbReference type="PROSITE" id="PS51296"/>
    </source>
</evidence>
<keyword evidence="10" id="KW-0001">2Fe-2S</keyword>
<feature type="transmembrane region" description="Helical" evidence="20">
    <location>
        <begin position="23"/>
        <end position="44"/>
    </location>
</feature>
<comment type="similarity">
    <text evidence="3">Belongs to the Rieske iron-sulfur protein family.</text>
</comment>
<dbReference type="EMBL" id="CP137852">
    <property type="protein sequence ID" value="WPB83572.1"/>
    <property type="molecule type" value="Genomic_DNA"/>
</dbReference>
<organism evidence="23 24">
    <name type="scientific">Sediminicoccus rosea</name>
    <dbReference type="NCBI Taxonomy" id="1225128"/>
    <lineage>
        <taxon>Bacteria</taxon>
        <taxon>Pseudomonadati</taxon>
        <taxon>Pseudomonadota</taxon>
        <taxon>Alphaproteobacteria</taxon>
        <taxon>Acetobacterales</taxon>
        <taxon>Roseomonadaceae</taxon>
        <taxon>Sediminicoccus</taxon>
    </lineage>
</organism>
<evidence type="ECO:0000313" key="23">
    <source>
        <dbReference type="EMBL" id="WPB83572.1"/>
    </source>
</evidence>
<dbReference type="InterPro" id="IPR036922">
    <property type="entry name" value="Rieske_2Fe-2S_sf"/>
</dbReference>
<dbReference type="InterPro" id="IPR017941">
    <property type="entry name" value="Rieske_2Fe-2S"/>
</dbReference>
<dbReference type="Proteomes" id="UP001305521">
    <property type="component" value="Chromosome"/>
</dbReference>
<evidence type="ECO:0000256" key="8">
    <source>
        <dbReference type="ARBA" id="ARBA00022475"/>
    </source>
</evidence>
<dbReference type="RefSeq" id="WP_318647546.1">
    <property type="nucleotide sequence ID" value="NZ_CP137852.1"/>
</dbReference>
<reference evidence="23 24" key="1">
    <citation type="submission" date="2023-11" db="EMBL/GenBank/DDBJ databases">
        <title>Arctic aerobic anoxygenic photoheterotroph Sediminicoccus rosea KRV36 adapts its photosynthesis to long days of polar summer.</title>
        <authorList>
            <person name="Tomasch J."/>
            <person name="Kopejtka K."/>
            <person name="Bily T."/>
            <person name="Gardiner A.T."/>
            <person name="Gardian Z."/>
            <person name="Shivaramu S."/>
            <person name="Koblizek M."/>
            <person name="Engelhardt F."/>
            <person name="Kaftan D."/>
        </authorList>
    </citation>
    <scope>NUCLEOTIDE SEQUENCE [LARGE SCALE GENOMIC DNA]</scope>
    <source>
        <strain evidence="23 24">R-30</strain>
    </source>
</reference>
<evidence type="ECO:0000256" key="2">
    <source>
        <dbReference type="ARBA" id="ARBA00004162"/>
    </source>
</evidence>
<dbReference type="InterPro" id="IPR006317">
    <property type="entry name" value="Ubiquinol_cyt_c_Rdtase_Fe-S-su"/>
</dbReference>
<dbReference type="SUPFAM" id="SSF50022">
    <property type="entry name" value="ISP domain"/>
    <property type="match status" value="1"/>
</dbReference>
<keyword evidence="14 20" id="KW-1133">Transmembrane helix</keyword>
<keyword evidence="16" id="KW-0411">Iron-sulfur</keyword>
<evidence type="ECO:0000256" key="19">
    <source>
        <dbReference type="ARBA" id="ARBA00029351"/>
    </source>
</evidence>
<evidence type="ECO:0000256" key="11">
    <source>
        <dbReference type="ARBA" id="ARBA00022723"/>
    </source>
</evidence>
<evidence type="ECO:0000256" key="9">
    <source>
        <dbReference type="ARBA" id="ARBA00022692"/>
    </source>
</evidence>
<protein>
    <recommendedName>
        <fullName evidence="6 20">Ubiquinol-cytochrome c reductase iron-sulfur subunit</fullName>
        <ecNumber evidence="5 20">7.1.1.8</ecNumber>
    </recommendedName>
</protein>
<dbReference type="PANTHER" id="PTHR10134">
    <property type="entry name" value="CYTOCHROME B-C1 COMPLEX SUBUNIT RIESKE, MITOCHONDRIAL"/>
    <property type="match status" value="1"/>
</dbReference>
<keyword evidence="12" id="KW-1278">Translocase</keyword>
<evidence type="ECO:0000256" key="16">
    <source>
        <dbReference type="ARBA" id="ARBA00023014"/>
    </source>
</evidence>
<evidence type="ECO:0000256" key="13">
    <source>
        <dbReference type="ARBA" id="ARBA00022982"/>
    </source>
</evidence>
<gene>
    <name evidence="23" type="primary">petA</name>
    <name evidence="23" type="ORF">R9Z33_15835</name>
</gene>
<comment type="function">
    <text evidence="1">Component of the ubiquinol-cytochrome c reductase complex (complex III or cytochrome b-c1 complex), which is a respiratory chain that generates an electrochemical potential coupled to ATP synthesis.</text>
</comment>
<evidence type="ECO:0000256" key="15">
    <source>
        <dbReference type="ARBA" id="ARBA00023004"/>
    </source>
</evidence>
<dbReference type="NCBIfam" id="TIGR01416">
    <property type="entry name" value="Rieske_proteo"/>
    <property type="match status" value="1"/>
</dbReference>
<comment type="subcellular location">
    <subcellularLocation>
        <location evidence="2">Cell membrane</location>
        <topology evidence="2">Single-pass membrane protein</topology>
    </subcellularLocation>
</comment>
<proteinExistence type="inferred from homology"/>
<evidence type="ECO:0000256" key="17">
    <source>
        <dbReference type="ARBA" id="ARBA00023136"/>
    </source>
</evidence>
<comment type="miscellaneous">
    <text evidence="20">The Rieske protein is a high potential 2Fe-2S protein.</text>
</comment>
<evidence type="ECO:0000256" key="10">
    <source>
        <dbReference type="ARBA" id="ARBA00022714"/>
    </source>
</evidence>
<feature type="domain" description="Rieske" evidence="22">
    <location>
        <begin position="91"/>
        <end position="184"/>
    </location>
</feature>
<dbReference type="InterPro" id="IPR006311">
    <property type="entry name" value="TAT_signal"/>
</dbReference>
<dbReference type="PRINTS" id="PR00162">
    <property type="entry name" value="RIESKE"/>
</dbReference>
<evidence type="ECO:0000256" key="6">
    <source>
        <dbReference type="ARBA" id="ARBA00019816"/>
    </source>
</evidence>
<dbReference type="Gene3D" id="1.20.5.510">
    <property type="entry name" value="Single helix bin"/>
    <property type="match status" value="1"/>
</dbReference>
<dbReference type="Gene3D" id="2.102.10.10">
    <property type="entry name" value="Rieske [2Fe-2S] iron-sulphur domain"/>
    <property type="match status" value="1"/>
</dbReference>
<evidence type="ECO:0000256" key="3">
    <source>
        <dbReference type="ARBA" id="ARBA00010651"/>
    </source>
</evidence>
<keyword evidence="11" id="KW-0479">Metal-binding</keyword>
<evidence type="ECO:0000256" key="7">
    <source>
        <dbReference type="ARBA" id="ARBA00022448"/>
    </source>
</evidence>
<dbReference type="InterPro" id="IPR005805">
    <property type="entry name" value="Rieske_Fe-S_prot_C"/>
</dbReference>
<evidence type="ECO:0000256" key="12">
    <source>
        <dbReference type="ARBA" id="ARBA00022967"/>
    </source>
</evidence>
<dbReference type="CDD" id="cd03470">
    <property type="entry name" value="Rieske_cytochrome_bc1"/>
    <property type="match status" value="1"/>
</dbReference>
<dbReference type="PROSITE" id="PS51318">
    <property type="entry name" value="TAT"/>
    <property type="match status" value="1"/>
</dbReference>
<evidence type="ECO:0000256" key="21">
    <source>
        <dbReference type="RuleBase" id="RU004497"/>
    </source>
</evidence>
<keyword evidence="24" id="KW-1185">Reference proteome</keyword>
<keyword evidence="18" id="KW-1015">Disulfide bond</keyword>
<keyword evidence="7 20" id="KW-0813">Transport</keyword>
<keyword evidence="17 20" id="KW-0472">Membrane</keyword>
<dbReference type="InterPro" id="IPR019470">
    <property type="entry name" value="Ubiq_cytC_Rdtase_Fe-S_su_TAT"/>
</dbReference>
<accession>A0ABZ0PDM7</accession>
<keyword evidence="9 20" id="KW-0812">Transmembrane</keyword>
<keyword evidence="15" id="KW-0408">Iron</keyword>
<sequence length="186" mass="19795">MADSMASQATTGGTAPGVTKRDFLSLTTAAFAAVGVGAIVWPFIGSLAPSKDVLALASTEVDLSPIALGQSVTVMWRGKPIFVRHRTAEEIQVARATPLSELKDPATDQSRIKRDPWLVVVGVCTHLGCVPLGQKSTDAKGDYNGWFCPCHGSHYDTSARIRKGPAPTNLLVPDYTFTSDRAIRIG</sequence>
<dbReference type="InterPro" id="IPR014349">
    <property type="entry name" value="Rieske_Fe-S_prot"/>
</dbReference>
<comment type="cofactor">
    <cofactor evidence="20">
        <name>[2Fe-2S] cluster</name>
        <dbReference type="ChEBI" id="CHEBI:190135"/>
    </cofactor>
    <text evidence="20">Binds 1 [2Fe-2S] cluster per subunit.</text>
</comment>
<evidence type="ECO:0000256" key="20">
    <source>
        <dbReference type="RuleBase" id="RU004494"/>
    </source>
</evidence>
<comment type="catalytic activity">
    <reaction evidence="19 20">
        <text>a quinol + 2 Fe(III)-[cytochrome c](out) = a quinone + 2 Fe(II)-[cytochrome c](out) + 2 H(+)(out)</text>
        <dbReference type="Rhea" id="RHEA:11484"/>
        <dbReference type="Rhea" id="RHEA-COMP:10350"/>
        <dbReference type="Rhea" id="RHEA-COMP:14399"/>
        <dbReference type="ChEBI" id="CHEBI:15378"/>
        <dbReference type="ChEBI" id="CHEBI:24646"/>
        <dbReference type="ChEBI" id="CHEBI:29033"/>
        <dbReference type="ChEBI" id="CHEBI:29034"/>
        <dbReference type="ChEBI" id="CHEBI:132124"/>
        <dbReference type="EC" id="7.1.1.8"/>
    </reaction>
</comment>
<evidence type="ECO:0000256" key="1">
    <source>
        <dbReference type="ARBA" id="ARBA00002444"/>
    </source>
</evidence>
<dbReference type="Pfam" id="PF10399">
    <property type="entry name" value="UCR_Fe-S_N"/>
    <property type="match status" value="1"/>
</dbReference>
<dbReference type="EC" id="7.1.1.8" evidence="5 20"/>
<evidence type="ECO:0000256" key="18">
    <source>
        <dbReference type="ARBA" id="ARBA00023157"/>
    </source>
</evidence>
<evidence type="ECO:0000256" key="14">
    <source>
        <dbReference type="ARBA" id="ARBA00022989"/>
    </source>
</evidence>
<keyword evidence="8" id="KW-1003">Cell membrane</keyword>
<evidence type="ECO:0000313" key="24">
    <source>
        <dbReference type="Proteomes" id="UP001305521"/>
    </source>
</evidence>
<keyword evidence="13 20" id="KW-0249">Electron transport</keyword>
<comment type="subunit">
    <text evidence="4 21">The main subunits of complex b-c1 are: cytochrome b, cytochrome c1 and the Rieske protein.</text>
</comment>
<dbReference type="Pfam" id="PF00355">
    <property type="entry name" value="Rieske"/>
    <property type="match status" value="1"/>
</dbReference>
<dbReference type="PROSITE" id="PS51296">
    <property type="entry name" value="RIESKE"/>
    <property type="match status" value="1"/>
</dbReference>
<name>A0ABZ0PDM7_9PROT</name>
<evidence type="ECO:0000256" key="4">
    <source>
        <dbReference type="ARBA" id="ARBA00011649"/>
    </source>
</evidence>